<dbReference type="SUPFAM" id="SSF159065">
    <property type="entry name" value="Dom34/Pelota N-terminal domain-like"/>
    <property type="match status" value="1"/>
</dbReference>
<dbReference type="InterPro" id="IPR004405">
    <property type="entry name" value="TF_pelota"/>
</dbReference>
<dbReference type="OrthoDB" id="10249111at2759"/>
<comment type="subcellular location">
    <subcellularLocation>
        <location evidence="2 10">Cytoplasm</location>
    </subcellularLocation>
</comment>
<gene>
    <name evidence="12" type="ORF">EV356DRAFT_558334</name>
</gene>
<evidence type="ECO:0000256" key="6">
    <source>
        <dbReference type="ARBA" id="ARBA00022723"/>
    </source>
</evidence>
<dbReference type="GO" id="GO:0070966">
    <property type="term" value="P:nuclear-transcribed mRNA catabolic process, no-go decay"/>
    <property type="evidence" value="ECO:0007669"/>
    <property type="project" value="InterPro"/>
</dbReference>
<dbReference type="InterPro" id="IPR005141">
    <property type="entry name" value="eRF1_2"/>
</dbReference>
<dbReference type="Gene3D" id="3.30.420.60">
    <property type="entry name" value="eRF1 domain 2"/>
    <property type="match status" value="1"/>
</dbReference>
<dbReference type="GO" id="GO:0070481">
    <property type="term" value="P:nuclear-transcribed mRNA catabolic process, non-stop decay"/>
    <property type="evidence" value="ECO:0007669"/>
    <property type="project" value="InterPro"/>
</dbReference>
<dbReference type="GO" id="GO:0005737">
    <property type="term" value="C:cytoplasm"/>
    <property type="evidence" value="ECO:0007669"/>
    <property type="project" value="UniProtKB-SubCell"/>
</dbReference>
<dbReference type="GO" id="GO:0046872">
    <property type="term" value="F:metal ion binding"/>
    <property type="evidence" value="ECO:0007669"/>
    <property type="project" value="UniProtKB-KW"/>
</dbReference>
<evidence type="ECO:0000256" key="2">
    <source>
        <dbReference type="ARBA" id="ARBA00004496"/>
    </source>
</evidence>
<evidence type="ECO:0000256" key="9">
    <source>
        <dbReference type="ARBA" id="ARBA00023306"/>
    </source>
</evidence>
<keyword evidence="4 10" id="KW-0963">Cytoplasm</keyword>
<dbReference type="GO" id="GO:0071025">
    <property type="term" value="P:RNA surveillance"/>
    <property type="evidence" value="ECO:0007669"/>
    <property type="project" value="InterPro"/>
</dbReference>
<evidence type="ECO:0000256" key="10">
    <source>
        <dbReference type="RuleBase" id="RU362019"/>
    </source>
</evidence>
<dbReference type="NCBIfam" id="TIGR00111">
    <property type="entry name" value="pelota"/>
    <property type="match status" value="1"/>
</dbReference>
<comment type="cofactor">
    <cofactor evidence="1 10">
        <name>a divalent metal cation</name>
        <dbReference type="ChEBI" id="CHEBI:60240"/>
    </cofactor>
</comment>
<dbReference type="GO" id="GO:0051301">
    <property type="term" value="P:cell division"/>
    <property type="evidence" value="ECO:0007669"/>
    <property type="project" value="UniProtKB-KW"/>
</dbReference>
<feature type="domain" description="eRF1/Pelota-like N-terminal" evidence="11">
    <location>
        <begin position="1"/>
        <end position="132"/>
    </location>
</feature>
<dbReference type="SUPFAM" id="SSF55315">
    <property type="entry name" value="L30e-like"/>
    <property type="match status" value="1"/>
</dbReference>
<keyword evidence="8" id="KW-0469">Meiosis</keyword>
<evidence type="ECO:0000256" key="8">
    <source>
        <dbReference type="ARBA" id="ARBA00023254"/>
    </source>
</evidence>
<comment type="similarity">
    <text evidence="3 10">Belongs to the eukaryotic release factor 1 family. Pelota subfamily.</text>
</comment>
<name>A0A6A6HE73_VIRVR</name>
<evidence type="ECO:0000256" key="5">
    <source>
        <dbReference type="ARBA" id="ARBA00022618"/>
    </source>
</evidence>
<keyword evidence="13" id="KW-1185">Reference proteome</keyword>
<dbReference type="InterPro" id="IPR058547">
    <property type="entry name" value="Pelota_N"/>
</dbReference>
<dbReference type="SMART" id="SM01194">
    <property type="entry name" value="eRF1_1"/>
    <property type="match status" value="1"/>
</dbReference>
<dbReference type="InterPro" id="IPR005140">
    <property type="entry name" value="eRF1_Pelota-like_N"/>
</dbReference>
<dbReference type="AlphaFoldDB" id="A0A6A6HE73"/>
<evidence type="ECO:0000256" key="7">
    <source>
        <dbReference type="ARBA" id="ARBA00022776"/>
    </source>
</evidence>
<dbReference type="InterPro" id="IPR042226">
    <property type="entry name" value="eFR1_2_sf"/>
</dbReference>
<evidence type="ECO:0000256" key="1">
    <source>
        <dbReference type="ARBA" id="ARBA00001968"/>
    </source>
</evidence>
<dbReference type="GO" id="GO:0051321">
    <property type="term" value="P:meiotic cell cycle"/>
    <property type="evidence" value="ECO:0007669"/>
    <property type="project" value="UniProtKB-KW"/>
</dbReference>
<dbReference type="FunFam" id="3.30.420.60:FF:000004">
    <property type="entry name" value="Protein DOM34 homolog"/>
    <property type="match status" value="1"/>
</dbReference>
<dbReference type="GO" id="GO:0070651">
    <property type="term" value="P:nonfunctional rRNA decay"/>
    <property type="evidence" value="ECO:0007669"/>
    <property type="project" value="TreeGrafter"/>
</dbReference>
<dbReference type="Gene3D" id="2.30.30.870">
    <property type="entry name" value="Pelota, domain A"/>
    <property type="match status" value="1"/>
</dbReference>
<dbReference type="Gene3D" id="3.30.1330.30">
    <property type="match status" value="1"/>
</dbReference>
<organism evidence="12 13">
    <name type="scientific">Viridothelium virens</name>
    <name type="common">Speckled blister lichen</name>
    <name type="synonym">Trypethelium virens</name>
    <dbReference type="NCBI Taxonomy" id="1048519"/>
    <lineage>
        <taxon>Eukaryota</taxon>
        <taxon>Fungi</taxon>
        <taxon>Dikarya</taxon>
        <taxon>Ascomycota</taxon>
        <taxon>Pezizomycotina</taxon>
        <taxon>Dothideomycetes</taxon>
        <taxon>Dothideomycetes incertae sedis</taxon>
        <taxon>Trypetheliales</taxon>
        <taxon>Trypetheliaceae</taxon>
        <taxon>Viridothelium</taxon>
    </lineage>
</organism>
<keyword evidence="9" id="KW-0131">Cell cycle</keyword>
<dbReference type="InterPro" id="IPR029064">
    <property type="entry name" value="Ribosomal_eL30-like_sf"/>
</dbReference>
<comment type="function">
    <text evidence="10">Component of the Dom34-Hbs1 complex, a complex that recognizes stalled ribosomes and triggers the No-Go Decay (NGD) pathway (PubMed:20890290). In the Dom34-Hbs1 complex, dom34 recognizes ribosomes stalled at the 3' end of an mRNA and engages stalled ribosomes by destabilizing mRNA in the mRNA channel. Following ribosome-binding, the Dom34-Hbs1 complex promotes the disassembly of stalled ribosomes, followed by degradation of damaged mRNAs as part of the NGD pathway.</text>
</comment>
<dbReference type="Pfam" id="PF26356">
    <property type="entry name" value="Pelota_N"/>
    <property type="match status" value="1"/>
</dbReference>
<dbReference type="FunFam" id="2.30.30.870:FF:000001">
    <property type="entry name" value="Protein pelota homolog"/>
    <property type="match status" value="1"/>
</dbReference>
<dbReference type="Pfam" id="PF03465">
    <property type="entry name" value="eRF1_3"/>
    <property type="match status" value="1"/>
</dbReference>
<dbReference type="Pfam" id="PF03464">
    <property type="entry name" value="eRF1_2"/>
    <property type="match status" value="1"/>
</dbReference>
<evidence type="ECO:0000313" key="13">
    <source>
        <dbReference type="Proteomes" id="UP000800092"/>
    </source>
</evidence>
<evidence type="ECO:0000259" key="11">
    <source>
        <dbReference type="SMART" id="SM01194"/>
    </source>
</evidence>
<keyword evidence="5" id="KW-0132">Cell division</keyword>
<dbReference type="GO" id="GO:0006412">
    <property type="term" value="P:translation"/>
    <property type="evidence" value="ECO:0007669"/>
    <property type="project" value="UniProtKB-ARBA"/>
</dbReference>
<dbReference type="GO" id="GO:0032790">
    <property type="term" value="P:ribosome disassembly"/>
    <property type="evidence" value="ECO:0007669"/>
    <property type="project" value="TreeGrafter"/>
</dbReference>
<dbReference type="PANTHER" id="PTHR10853">
    <property type="entry name" value="PELOTA"/>
    <property type="match status" value="1"/>
</dbReference>
<dbReference type="SUPFAM" id="SSF53137">
    <property type="entry name" value="Translational machinery components"/>
    <property type="match status" value="1"/>
</dbReference>
<sequence length="400" mass="44271">MRLIKQSILQRDGSGSATLLPEDPEDMWHLYNLIRPNDLLRASAIRRITNETATGSTASRRVTLNLLIRVKSTDFDAQASQLHVSGQVAEENQYVKLGGHHTLDLELHRNLTLEKAEGWDSVALGILQDALDQTKKAEMFAVVMQEGLANICLITEHQTVLKTTVETKMPGKRSNLRGEHDKAQEKFFRTTLDTLLRQIDLSDPKPLLLVSPGFTASSFQAFIKQTATQANDKPLRNFLPQILTAHASSGHLHSLNEALASQAVKARLKDTKYMRETALMDKLMELIRKDDGRAWYGHREVTKAVEKGAVGRGGGVLLISNALFRSHDMDTRRKWVGLVDKVRDVEGGEVRIFSSEHESGKRLEGLGNVAAILTFPLLNLEEDDDEGGGGGLEKGTNGVN</sequence>
<dbReference type="FunFam" id="3.30.1330.30:FF:000008">
    <property type="entry name" value="Protein pelota homolog"/>
    <property type="match status" value="1"/>
</dbReference>
<dbReference type="Proteomes" id="UP000800092">
    <property type="component" value="Unassembled WGS sequence"/>
</dbReference>
<protein>
    <recommendedName>
        <fullName evidence="10">Protein DOM34 homolog</fullName>
    </recommendedName>
</protein>
<dbReference type="EMBL" id="ML991785">
    <property type="protein sequence ID" value="KAF2236347.1"/>
    <property type="molecule type" value="Genomic_DNA"/>
</dbReference>
<keyword evidence="6 10" id="KW-0479">Metal-binding</keyword>
<keyword evidence="7" id="KW-0498">Mitosis</keyword>
<dbReference type="PANTHER" id="PTHR10853:SF0">
    <property type="entry name" value="PROTEIN PELOTA HOMOLOG"/>
    <property type="match status" value="1"/>
</dbReference>
<evidence type="ECO:0000313" key="12">
    <source>
        <dbReference type="EMBL" id="KAF2236347.1"/>
    </source>
</evidence>
<dbReference type="GO" id="GO:1990533">
    <property type="term" value="C:Dom34-Hbs1 complex"/>
    <property type="evidence" value="ECO:0007669"/>
    <property type="project" value="UniProtKB-ARBA"/>
</dbReference>
<accession>A0A6A6HE73</accession>
<reference evidence="12" key="1">
    <citation type="journal article" date="2020" name="Stud. Mycol.">
        <title>101 Dothideomycetes genomes: a test case for predicting lifestyles and emergence of pathogens.</title>
        <authorList>
            <person name="Haridas S."/>
            <person name="Albert R."/>
            <person name="Binder M."/>
            <person name="Bloem J."/>
            <person name="Labutti K."/>
            <person name="Salamov A."/>
            <person name="Andreopoulos B."/>
            <person name="Baker S."/>
            <person name="Barry K."/>
            <person name="Bills G."/>
            <person name="Bluhm B."/>
            <person name="Cannon C."/>
            <person name="Castanera R."/>
            <person name="Culley D."/>
            <person name="Daum C."/>
            <person name="Ezra D."/>
            <person name="Gonzalez J."/>
            <person name="Henrissat B."/>
            <person name="Kuo A."/>
            <person name="Liang C."/>
            <person name="Lipzen A."/>
            <person name="Lutzoni F."/>
            <person name="Magnuson J."/>
            <person name="Mondo S."/>
            <person name="Nolan M."/>
            <person name="Ohm R."/>
            <person name="Pangilinan J."/>
            <person name="Park H.-J."/>
            <person name="Ramirez L."/>
            <person name="Alfaro M."/>
            <person name="Sun H."/>
            <person name="Tritt A."/>
            <person name="Yoshinaga Y."/>
            <person name="Zwiers L.-H."/>
            <person name="Turgeon B."/>
            <person name="Goodwin S."/>
            <person name="Spatafora J."/>
            <person name="Crous P."/>
            <person name="Grigoriev I."/>
        </authorList>
    </citation>
    <scope>NUCLEOTIDE SEQUENCE</scope>
    <source>
        <strain evidence="12">Tuck. ex Michener</strain>
    </source>
</reference>
<evidence type="ECO:0000256" key="3">
    <source>
        <dbReference type="ARBA" id="ARBA00009504"/>
    </source>
</evidence>
<evidence type="ECO:0000256" key="4">
    <source>
        <dbReference type="ARBA" id="ARBA00022490"/>
    </source>
</evidence>
<dbReference type="InterPro" id="IPR005142">
    <property type="entry name" value="eRF1_3"/>
</dbReference>
<proteinExistence type="inferred from homology"/>
<dbReference type="InterPro" id="IPR038069">
    <property type="entry name" value="Pelota/DOM34_N"/>
</dbReference>